<dbReference type="InterPro" id="IPR050261">
    <property type="entry name" value="FrsA_esterase"/>
</dbReference>
<name>A0ABY7JXF0_9ACTN</name>
<evidence type="ECO:0000259" key="4">
    <source>
        <dbReference type="Pfam" id="PF01738"/>
    </source>
</evidence>
<dbReference type="GO" id="GO:0016787">
    <property type="term" value="F:hydrolase activity"/>
    <property type="evidence" value="ECO:0007669"/>
    <property type="project" value="UniProtKB-KW"/>
</dbReference>
<dbReference type="SUPFAM" id="SSF53271">
    <property type="entry name" value="PRTase-like"/>
    <property type="match status" value="1"/>
</dbReference>
<dbReference type="Gene3D" id="3.40.50.2020">
    <property type="match status" value="1"/>
</dbReference>
<dbReference type="SUPFAM" id="SSF53474">
    <property type="entry name" value="alpha/beta-Hydrolases"/>
    <property type="match status" value="1"/>
</dbReference>
<gene>
    <name evidence="5" type="ORF">M6B22_15830</name>
</gene>
<reference evidence="5" key="1">
    <citation type="submission" date="2022-05" db="EMBL/GenBank/DDBJ databases">
        <title>Jatrophihabitans sp. SB3-54 whole genome sequence.</title>
        <authorList>
            <person name="Suh M.K."/>
            <person name="Eom M.K."/>
            <person name="Kim J.S."/>
            <person name="Kim H.S."/>
            <person name="Do H.E."/>
            <person name="Shin Y.K."/>
            <person name="Lee J.-S."/>
        </authorList>
    </citation>
    <scope>NUCLEOTIDE SEQUENCE</scope>
    <source>
        <strain evidence="5">SB3-54</strain>
    </source>
</reference>
<organism evidence="5 6">
    <name type="scientific">Jatrophihabitans cynanchi</name>
    <dbReference type="NCBI Taxonomy" id="2944128"/>
    <lineage>
        <taxon>Bacteria</taxon>
        <taxon>Bacillati</taxon>
        <taxon>Actinomycetota</taxon>
        <taxon>Actinomycetes</taxon>
        <taxon>Jatrophihabitantales</taxon>
        <taxon>Jatrophihabitantaceae</taxon>
        <taxon>Jatrophihabitans</taxon>
    </lineage>
</organism>
<evidence type="ECO:0000313" key="5">
    <source>
        <dbReference type="EMBL" id="WAX55997.1"/>
    </source>
</evidence>
<dbReference type="PANTHER" id="PTHR22946:SF9">
    <property type="entry name" value="POLYKETIDE TRANSFERASE AF380"/>
    <property type="match status" value="1"/>
</dbReference>
<evidence type="ECO:0000256" key="2">
    <source>
        <dbReference type="ARBA" id="ARBA00022801"/>
    </source>
</evidence>
<dbReference type="InterPro" id="IPR029058">
    <property type="entry name" value="AB_hydrolase_fold"/>
</dbReference>
<dbReference type="InterPro" id="IPR000836">
    <property type="entry name" value="PRTase_dom"/>
</dbReference>
<sequence>MVMFADRVDAGRRLARELEAVRGQDVVVLGLPRGGVPVAFEVAAALGVPLDVIVVRKLGLPLRPELAMGAIGEGGARVLDPGVLAAARITAAELATVERRERAALETRVTRLRRGRPRVDLTGRVAVIVDDGIATGSTARVACQVARKLGAARVIMAAPVAPAETVQKLSEADAVVCVSIPDDFLAVGAHYRDFSPTSDEKVITLLDAAAQRVRQGSAGRGASDGGFDGDVTIPLGATATLEGHLHLPDHVTGVVVFSHGSGSGRHSPRNRYVADVLGRAGLGTLLLDLLTTEEEHDRANVFDIGLLAARLTAATSWLRGRSDTRAARIGYFGASTGAGAALWAAAEPDSQVAAVVSRGGRPDLAGSRLSAVRAPTLLIVGGNDGAVLELNRRAQAELRCTSRLEVVPGASHLFEEPGTLAKAAILARGWFCGYLLHHGPRPGEPEFETEPTGR</sequence>
<dbReference type="InterPro" id="IPR029057">
    <property type="entry name" value="PRTase-like"/>
</dbReference>
<dbReference type="RefSeq" id="WP_269442522.1">
    <property type="nucleotide sequence ID" value="NZ_CP097463.1"/>
</dbReference>
<evidence type="ECO:0000313" key="6">
    <source>
        <dbReference type="Proteomes" id="UP001164693"/>
    </source>
</evidence>
<comment type="similarity">
    <text evidence="1">Belongs to the AB hydrolase superfamily.</text>
</comment>
<dbReference type="PANTHER" id="PTHR22946">
    <property type="entry name" value="DIENELACTONE HYDROLASE DOMAIN-CONTAINING PROTEIN-RELATED"/>
    <property type="match status" value="1"/>
</dbReference>
<evidence type="ECO:0000259" key="3">
    <source>
        <dbReference type="Pfam" id="PF00156"/>
    </source>
</evidence>
<evidence type="ECO:0000256" key="1">
    <source>
        <dbReference type="ARBA" id="ARBA00008645"/>
    </source>
</evidence>
<dbReference type="Pfam" id="PF00156">
    <property type="entry name" value="Pribosyltran"/>
    <property type="match status" value="1"/>
</dbReference>
<keyword evidence="6" id="KW-1185">Reference proteome</keyword>
<keyword evidence="2 5" id="KW-0378">Hydrolase</keyword>
<dbReference type="CDD" id="cd06223">
    <property type="entry name" value="PRTases_typeI"/>
    <property type="match status" value="1"/>
</dbReference>
<dbReference type="EMBL" id="CP097463">
    <property type="protein sequence ID" value="WAX55997.1"/>
    <property type="molecule type" value="Genomic_DNA"/>
</dbReference>
<dbReference type="Pfam" id="PF01738">
    <property type="entry name" value="DLH"/>
    <property type="match status" value="1"/>
</dbReference>
<protein>
    <submittedName>
        <fullName evidence="5">Dienelactone hydrolase family protein</fullName>
    </submittedName>
</protein>
<dbReference type="Gene3D" id="3.40.50.1820">
    <property type="entry name" value="alpha/beta hydrolase"/>
    <property type="match status" value="1"/>
</dbReference>
<dbReference type="Gene3D" id="3.30.1310.20">
    <property type="entry name" value="PRTase-like"/>
    <property type="match status" value="1"/>
</dbReference>
<dbReference type="Proteomes" id="UP001164693">
    <property type="component" value="Chromosome"/>
</dbReference>
<accession>A0ABY7JXF0</accession>
<feature type="domain" description="Phosphoribosyltransferase" evidence="3">
    <location>
        <begin position="9"/>
        <end position="184"/>
    </location>
</feature>
<feature type="domain" description="Dienelactone hydrolase" evidence="4">
    <location>
        <begin position="272"/>
        <end position="418"/>
    </location>
</feature>
<dbReference type="InterPro" id="IPR002925">
    <property type="entry name" value="Dienelactn_hydro"/>
</dbReference>
<proteinExistence type="inferred from homology"/>